<evidence type="ECO:0000256" key="3">
    <source>
        <dbReference type="ARBA" id="ARBA00022806"/>
    </source>
</evidence>
<keyword evidence="1 5" id="KW-0547">Nucleotide-binding</keyword>
<evidence type="ECO:0000259" key="7">
    <source>
        <dbReference type="PROSITE" id="PS51198"/>
    </source>
</evidence>
<dbReference type="InterPro" id="IPR027417">
    <property type="entry name" value="P-loop_NTPase"/>
</dbReference>
<dbReference type="GO" id="GO:0043138">
    <property type="term" value="F:3'-5' DNA helicase activity"/>
    <property type="evidence" value="ECO:0007669"/>
    <property type="project" value="TreeGrafter"/>
</dbReference>
<dbReference type="InterPro" id="IPR000212">
    <property type="entry name" value="DNA_helicase_UvrD/REP"/>
</dbReference>
<gene>
    <name evidence="8" type="ORF">FC14_GL000018</name>
</gene>
<dbReference type="PANTHER" id="PTHR11070">
    <property type="entry name" value="UVRD / RECB / PCRA DNA HELICASE FAMILY MEMBER"/>
    <property type="match status" value="1"/>
</dbReference>
<dbReference type="AlphaFoldDB" id="A0A0R2AAI2"/>
<dbReference type="PANTHER" id="PTHR11070:SF17">
    <property type="entry name" value="DNA HELICASE IV"/>
    <property type="match status" value="1"/>
</dbReference>
<dbReference type="Pfam" id="PF00580">
    <property type="entry name" value="UvrD-helicase"/>
    <property type="match status" value="1"/>
</dbReference>
<dbReference type="Gene3D" id="3.40.50.300">
    <property type="entry name" value="P-loop containing nucleotide triphosphate hydrolases"/>
    <property type="match status" value="2"/>
</dbReference>
<dbReference type="GO" id="GO:0000725">
    <property type="term" value="P:recombinational repair"/>
    <property type="evidence" value="ECO:0007669"/>
    <property type="project" value="TreeGrafter"/>
</dbReference>
<organism evidence="8 9">
    <name type="scientific">Ligilactobacillus agilis DSM 20509</name>
    <dbReference type="NCBI Taxonomy" id="1423718"/>
    <lineage>
        <taxon>Bacteria</taxon>
        <taxon>Bacillati</taxon>
        <taxon>Bacillota</taxon>
        <taxon>Bacilli</taxon>
        <taxon>Lactobacillales</taxon>
        <taxon>Lactobacillaceae</taxon>
        <taxon>Ligilactobacillus</taxon>
    </lineage>
</organism>
<dbReference type="NCBIfam" id="NF041464">
    <property type="entry name" value="HelD_BACSU"/>
    <property type="match status" value="1"/>
</dbReference>
<dbReference type="GO" id="GO:0005524">
    <property type="term" value="F:ATP binding"/>
    <property type="evidence" value="ECO:0007669"/>
    <property type="project" value="UniProtKB-UniRule"/>
</dbReference>
<keyword evidence="4 5" id="KW-0067">ATP-binding</keyword>
<dbReference type="GO" id="GO:0016787">
    <property type="term" value="F:hydrolase activity"/>
    <property type="evidence" value="ECO:0007669"/>
    <property type="project" value="UniProtKB-UniRule"/>
</dbReference>
<comment type="caution">
    <text evidence="8">The sequence shown here is derived from an EMBL/GenBank/DDBJ whole genome shotgun (WGS) entry which is preliminary data.</text>
</comment>
<keyword evidence="9" id="KW-1185">Reference proteome</keyword>
<reference evidence="8 9" key="1">
    <citation type="journal article" date="2015" name="Genome Announc.">
        <title>Expanding the biotechnology potential of lactobacilli through comparative genomics of 213 strains and associated genera.</title>
        <authorList>
            <person name="Sun Z."/>
            <person name="Harris H.M."/>
            <person name="McCann A."/>
            <person name="Guo C."/>
            <person name="Argimon S."/>
            <person name="Zhang W."/>
            <person name="Yang X."/>
            <person name="Jeffery I.B."/>
            <person name="Cooney J.C."/>
            <person name="Kagawa T.F."/>
            <person name="Liu W."/>
            <person name="Song Y."/>
            <person name="Salvetti E."/>
            <person name="Wrobel A."/>
            <person name="Rasinkangas P."/>
            <person name="Parkhill J."/>
            <person name="Rea M.C."/>
            <person name="O'Sullivan O."/>
            <person name="Ritari J."/>
            <person name="Douillard F.P."/>
            <person name="Paul Ross R."/>
            <person name="Yang R."/>
            <person name="Briner A.E."/>
            <person name="Felis G.E."/>
            <person name="de Vos W.M."/>
            <person name="Barrangou R."/>
            <person name="Klaenhammer T.R."/>
            <person name="Caufield P.W."/>
            <person name="Cui Y."/>
            <person name="Zhang H."/>
            <person name="O'Toole P.W."/>
        </authorList>
    </citation>
    <scope>NUCLEOTIDE SEQUENCE [LARGE SCALE GENOMIC DNA]</scope>
    <source>
        <strain evidence="8 9">DSM 20509</strain>
    </source>
</reference>
<evidence type="ECO:0000256" key="5">
    <source>
        <dbReference type="PROSITE-ProRule" id="PRU00560"/>
    </source>
</evidence>
<name>A0A0R2AAI2_9LACO</name>
<proteinExistence type="predicted"/>
<dbReference type="InterPro" id="IPR027785">
    <property type="entry name" value="UvrD-like_helicase_C"/>
</dbReference>
<protein>
    <submittedName>
        <fullName evidence="8">ATP-dependent DNA helicase</fullName>
    </submittedName>
</protein>
<accession>A0A0R2AAI2</accession>
<dbReference type="InterPro" id="IPR014016">
    <property type="entry name" value="UvrD-like_ATP-bd"/>
</dbReference>
<dbReference type="GO" id="GO:0005829">
    <property type="term" value="C:cytosol"/>
    <property type="evidence" value="ECO:0007669"/>
    <property type="project" value="TreeGrafter"/>
</dbReference>
<evidence type="ECO:0000313" key="9">
    <source>
        <dbReference type="Proteomes" id="UP000051008"/>
    </source>
</evidence>
<keyword evidence="6" id="KW-0175">Coiled coil</keyword>
<dbReference type="InterPro" id="IPR048228">
    <property type="entry name" value="HelD_bacillota"/>
</dbReference>
<dbReference type="PATRIC" id="fig|1423718.3.peg.18"/>
<dbReference type="GO" id="GO:0003677">
    <property type="term" value="F:DNA binding"/>
    <property type="evidence" value="ECO:0007669"/>
    <property type="project" value="InterPro"/>
</dbReference>
<dbReference type="PROSITE" id="PS51198">
    <property type="entry name" value="UVRD_HELICASE_ATP_BIND"/>
    <property type="match status" value="1"/>
</dbReference>
<dbReference type="Pfam" id="PF13538">
    <property type="entry name" value="UvrD_C_2"/>
    <property type="match status" value="1"/>
</dbReference>
<dbReference type="Proteomes" id="UP000051008">
    <property type="component" value="Unassembled WGS sequence"/>
</dbReference>
<evidence type="ECO:0000256" key="1">
    <source>
        <dbReference type="ARBA" id="ARBA00022741"/>
    </source>
</evidence>
<keyword evidence="3 5" id="KW-0347">Helicase</keyword>
<feature type="coiled-coil region" evidence="6">
    <location>
        <begin position="80"/>
        <end position="107"/>
    </location>
</feature>
<feature type="domain" description="UvrD-like helicase ATP-binding" evidence="7">
    <location>
        <begin position="224"/>
        <end position="616"/>
    </location>
</feature>
<dbReference type="EMBL" id="AYYP01000040">
    <property type="protein sequence ID" value="KRM64173.1"/>
    <property type="molecule type" value="Genomic_DNA"/>
</dbReference>
<feature type="binding site" evidence="5">
    <location>
        <begin position="245"/>
        <end position="252"/>
    </location>
    <ligand>
        <name>ATP</name>
        <dbReference type="ChEBI" id="CHEBI:30616"/>
    </ligand>
</feature>
<evidence type="ECO:0000313" key="8">
    <source>
        <dbReference type="EMBL" id="KRM64173.1"/>
    </source>
</evidence>
<evidence type="ECO:0000256" key="2">
    <source>
        <dbReference type="ARBA" id="ARBA00022801"/>
    </source>
</evidence>
<sequence length="781" mass="89540">MLQLFTEKFVREGVWMASIKEQEQARMDMVVTKVKEAIAKDQANLASVEADKKAIQADFSNNVRIKTSTYSGMMETALTVRQQQQLLQERENNMQQASRRLEILEKLEKKPYFARIDFEEEGEGKEEKIYIGLGSFTDGPDKFLIYDWRAPISSIYYDGGGLGEVSYQTPDGERKVDLRLKRQFMVEDGKIKVVFDTDETVGDQMLLEVLDENSDTKMKSIVTTIQREQNKIIRDTSSDLLFVQGAAGSGKTSAVLQRVAFLLYRYRGKLTSSQVILFSPNQLFNDYIDQVLPELGEQNMVQLTYYQHVKRRLPKLHVETLQERFEEDQAPLKQKVKRLKDSLDFFKASKAYGAYLERKGMRFKDLRLGGEVFFSKAHIKQIYYSFNENYHLRNRLEATKERLVKELNGQINRYAKSDQVQKAIQDLSQEQLNALYGDHPRNFANGEKELNFLGRQYVMHAFKPLHQAIIKNHFLSINGQYVHFLKSVPALVDLAKYDLTKEEWQLELAQVVADLKAKKLALSDVTAYLFLYDQISGKRGQTDIKQVFIDEIQDYTAYQLAYLKEEFPRAKFTMLGDLNQAIFTHENSHSLLKELGTMFPQDKTKVVQLTKSYRSTQQITDFTKEILLHGEAVTAFERAGEKPRLTTAKTEADLIADVVARLKQNQADSLTTAVIGKSLAECEALTQALRAEGQAVTLIKTENQRLAAGTIVVPAYLAKGLEFDAVIMWQANAKNYHADSDRQLVYTICSRAMHRLDIFVSGQVTPLFDRIDPKLYELITK</sequence>
<evidence type="ECO:0000256" key="4">
    <source>
        <dbReference type="ARBA" id="ARBA00022840"/>
    </source>
</evidence>
<evidence type="ECO:0000256" key="6">
    <source>
        <dbReference type="SAM" id="Coils"/>
    </source>
</evidence>
<dbReference type="SUPFAM" id="SSF52540">
    <property type="entry name" value="P-loop containing nucleoside triphosphate hydrolases"/>
    <property type="match status" value="1"/>
</dbReference>
<keyword evidence="2 5" id="KW-0378">Hydrolase</keyword>